<feature type="region of interest" description="Disordered" evidence="1">
    <location>
        <begin position="54"/>
        <end position="83"/>
    </location>
</feature>
<evidence type="ECO:0000313" key="2">
    <source>
        <dbReference type="Proteomes" id="UP000887574"/>
    </source>
</evidence>
<dbReference type="Proteomes" id="UP000887574">
    <property type="component" value="Unplaced"/>
</dbReference>
<keyword evidence="2" id="KW-1185">Reference proteome</keyword>
<dbReference type="AlphaFoldDB" id="A0A915EM87"/>
<evidence type="ECO:0000313" key="3">
    <source>
        <dbReference type="WBParaSite" id="jg6851"/>
    </source>
</evidence>
<evidence type="ECO:0000256" key="1">
    <source>
        <dbReference type="SAM" id="MobiDB-lite"/>
    </source>
</evidence>
<accession>A0A915EM87</accession>
<feature type="compositionally biased region" description="Basic and acidic residues" evidence="1">
    <location>
        <begin position="60"/>
        <end position="73"/>
    </location>
</feature>
<dbReference type="WBParaSite" id="jg6851">
    <property type="protein sequence ID" value="jg6851"/>
    <property type="gene ID" value="jg6851"/>
</dbReference>
<reference evidence="3" key="1">
    <citation type="submission" date="2022-11" db="UniProtKB">
        <authorList>
            <consortium name="WormBaseParasite"/>
        </authorList>
    </citation>
    <scope>IDENTIFICATION</scope>
</reference>
<proteinExistence type="predicted"/>
<organism evidence="2 3">
    <name type="scientific">Ditylenchus dipsaci</name>
    <dbReference type="NCBI Taxonomy" id="166011"/>
    <lineage>
        <taxon>Eukaryota</taxon>
        <taxon>Metazoa</taxon>
        <taxon>Ecdysozoa</taxon>
        <taxon>Nematoda</taxon>
        <taxon>Chromadorea</taxon>
        <taxon>Rhabditida</taxon>
        <taxon>Tylenchina</taxon>
        <taxon>Tylenchomorpha</taxon>
        <taxon>Sphaerularioidea</taxon>
        <taxon>Anguinidae</taxon>
        <taxon>Anguininae</taxon>
        <taxon>Ditylenchus</taxon>
    </lineage>
</organism>
<name>A0A915EM87_9BILA</name>
<sequence>MDDLRSHKGASRFIQAPIIQFEISTYSFLRRATCESCLVCINKGKCRQNSNLRNQRLHRSSKDSDDEVSHGKDQYCQGIGAED</sequence>
<protein>
    <submittedName>
        <fullName evidence="3">Uncharacterized protein</fullName>
    </submittedName>
</protein>